<evidence type="ECO:0000259" key="3">
    <source>
        <dbReference type="PROSITE" id="PS50075"/>
    </source>
</evidence>
<organism evidence="4 5">
    <name type="scientific">candidate division WOR-1 bacterium RIFOXYB2_FULL_48_7</name>
    <dbReference type="NCBI Taxonomy" id="1802583"/>
    <lineage>
        <taxon>Bacteria</taxon>
        <taxon>Bacillati</taxon>
        <taxon>Saganbacteria</taxon>
    </lineage>
</organism>
<dbReference type="Pfam" id="PF00550">
    <property type="entry name" value="PP-binding"/>
    <property type="match status" value="1"/>
</dbReference>
<name>A0A1F4TL90_UNCSA</name>
<evidence type="ECO:0000313" key="5">
    <source>
        <dbReference type="Proteomes" id="UP000178951"/>
    </source>
</evidence>
<accession>A0A1F4TL90</accession>
<feature type="domain" description="Carrier" evidence="3">
    <location>
        <begin position="2"/>
        <end position="87"/>
    </location>
</feature>
<dbReference type="PROSITE" id="PS00012">
    <property type="entry name" value="PHOSPHOPANTETHEINE"/>
    <property type="match status" value="1"/>
</dbReference>
<dbReference type="InterPro" id="IPR036736">
    <property type="entry name" value="ACP-like_sf"/>
</dbReference>
<evidence type="ECO:0000313" key="4">
    <source>
        <dbReference type="EMBL" id="OGC33475.1"/>
    </source>
</evidence>
<gene>
    <name evidence="4" type="ORF">A2311_05690</name>
</gene>
<sequence>MDQIKERLKKMLVDKLRLKRTLESIKDNEPLFREGLGLDSIDSLEIVVLIEREFDLSISADELKDTAKIFKDVQSLADFVALLLTKK</sequence>
<dbReference type="STRING" id="1802583.A2311_05690"/>
<proteinExistence type="predicted"/>
<comment type="caution">
    <text evidence="4">The sequence shown here is derived from an EMBL/GenBank/DDBJ whole genome shotgun (WGS) entry which is preliminary data.</text>
</comment>
<keyword evidence="2" id="KW-0597">Phosphoprotein</keyword>
<evidence type="ECO:0000256" key="2">
    <source>
        <dbReference type="ARBA" id="ARBA00022553"/>
    </source>
</evidence>
<dbReference type="EMBL" id="MEUF01000061">
    <property type="protein sequence ID" value="OGC33475.1"/>
    <property type="molecule type" value="Genomic_DNA"/>
</dbReference>
<dbReference type="SUPFAM" id="SSF47336">
    <property type="entry name" value="ACP-like"/>
    <property type="match status" value="1"/>
</dbReference>
<keyword evidence="1" id="KW-0596">Phosphopantetheine</keyword>
<reference evidence="4 5" key="1">
    <citation type="journal article" date="2016" name="Nat. Commun.">
        <title>Thousands of microbial genomes shed light on interconnected biogeochemical processes in an aquifer system.</title>
        <authorList>
            <person name="Anantharaman K."/>
            <person name="Brown C.T."/>
            <person name="Hug L.A."/>
            <person name="Sharon I."/>
            <person name="Castelle C.J."/>
            <person name="Probst A.J."/>
            <person name="Thomas B.C."/>
            <person name="Singh A."/>
            <person name="Wilkins M.J."/>
            <person name="Karaoz U."/>
            <person name="Brodie E.L."/>
            <person name="Williams K.H."/>
            <person name="Hubbard S.S."/>
            <person name="Banfield J.F."/>
        </authorList>
    </citation>
    <scope>NUCLEOTIDE SEQUENCE [LARGE SCALE GENOMIC DNA]</scope>
</reference>
<dbReference type="AlphaFoldDB" id="A0A1F4TL90"/>
<dbReference type="PROSITE" id="PS50075">
    <property type="entry name" value="CARRIER"/>
    <property type="match status" value="1"/>
</dbReference>
<dbReference type="Gene3D" id="1.10.1200.10">
    <property type="entry name" value="ACP-like"/>
    <property type="match status" value="1"/>
</dbReference>
<dbReference type="Proteomes" id="UP000178951">
    <property type="component" value="Unassembled WGS sequence"/>
</dbReference>
<protein>
    <recommendedName>
        <fullName evidence="3">Carrier domain-containing protein</fullName>
    </recommendedName>
</protein>
<evidence type="ECO:0000256" key="1">
    <source>
        <dbReference type="ARBA" id="ARBA00022450"/>
    </source>
</evidence>
<dbReference type="InterPro" id="IPR009081">
    <property type="entry name" value="PP-bd_ACP"/>
</dbReference>
<dbReference type="InterPro" id="IPR006162">
    <property type="entry name" value="Ppantetheine_attach_site"/>
</dbReference>